<protein>
    <submittedName>
        <fullName evidence="1">Uncharacterized protein</fullName>
    </submittedName>
</protein>
<reference evidence="1 2" key="1">
    <citation type="journal article" date="2015" name="Mol. Plant Microbe Interact.">
        <title>Genome, transcriptome, and functional analyses of Penicillium expansum provide new insights into secondary metabolism and pathogenicity.</title>
        <authorList>
            <person name="Ballester A.R."/>
            <person name="Marcet-Houben M."/>
            <person name="Levin E."/>
            <person name="Sela N."/>
            <person name="Selma-Lazaro C."/>
            <person name="Carmona L."/>
            <person name="Wisniewski M."/>
            <person name="Droby S."/>
            <person name="Gonzalez-Candelas L."/>
            <person name="Gabaldon T."/>
        </authorList>
    </citation>
    <scope>NUCLEOTIDE SEQUENCE [LARGE SCALE GENOMIC DNA]</scope>
    <source>
        <strain evidence="1 2">MD-8</strain>
    </source>
</reference>
<keyword evidence="2" id="KW-1185">Reference proteome</keyword>
<dbReference type="PhylomeDB" id="A0A0A2KSP8"/>
<name>A0A0A2KSP8_PENEN</name>
<dbReference type="RefSeq" id="XP_016594050.1">
    <property type="nucleotide sequence ID" value="XM_016746774.1"/>
</dbReference>
<dbReference type="EMBL" id="JQFZ01000311">
    <property type="protein sequence ID" value="KGO51038.1"/>
    <property type="molecule type" value="Genomic_DNA"/>
</dbReference>
<dbReference type="GeneID" id="27682194"/>
<sequence>MFANEIADLASTERPHYFRFNVDQGLENIELEEWREFETLTVATDPYLEAHRRDVDSCVEAFLGLIESKMSIEQSFMTCVGVIYSKHPSFREFASRSEPFDVVRARLQTPAHYPWLIIIDGLDNLNVSERLKIEANAIVKVGPLKPVDARSLFLYRAQNIDQNTNEELDEGEES</sequence>
<comment type="caution">
    <text evidence="1">The sequence shown here is derived from an EMBL/GenBank/DDBJ whole genome shotgun (WGS) entry which is preliminary data.</text>
</comment>
<dbReference type="HOGENOM" id="CLU_1540579_0_0_1"/>
<dbReference type="AlphaFoldDB" id="A0A0A2KSP8"/>
<evidence type="ECO:0000313" key="2">
    <source>
        <dbReference type="Proteomes" id="UP000030143"/>
    </source>
</evidence>
<proteinExistence type="predicted"/>
<evidence type="ECO:0000313" key="1">
    <source>
        <dbReference type="EMBL" id="KGO51038.1"/>
    </source>
</evidence>
<gene>
    <name evidence="1" type="ORF">PEX2_095040</name>
</gene>
<dbReference type="VEuPathDB" id="FungiDB:PEXP_104990"/>
<organism evidence="1 2">
    <name type="scientific">Penicillium expansum</name>
    <name type="common">Blue mold rot fungus</name>
    <dbReference type="NCBI Taxonomy" id="27334"/>
    <lineage>
        <taxon>Eukaryota</taxon>
        <taxon>Fungi</taxon>
        <taxon>Dikarya</taxon>
        <taxon>Ascomycota</taxon>
        <taxon>Pezizomycotina</taxon>
        <taxon>Eurotiomycetes</taxon>
        <taxon>Eurotiomycetidae</taxon>
        <taxon>Eurotiales</taxon>
        <taxon>Aspergillaceae</taxon>
        <taxon>Penicillium</taxon>
    </lineage>
</organism>
<dbReference type="Proteomes" id="UP000030143">
    <property type="component" value="Unassembled WGS sequence"/>
</dbReference>
<dbReference type="OrthoDB" id="1658288at2759"/>
<accession>A0A0A2KSP8</accession>